<accession>A0A1M6NVN0</accession>
<proteinExistence type="predicted"/>
<keyword evidence="2" id="KW-1185">Reference proteome</keyword>
<name>A0A1M6NVN0_9CLOT</name>
<dbReference type="EMBL" id="FQZB01000012">
    <property type="protein sequence ID" value="SHJ99735.1"/>
    <property type="molecule type" value="Genomic_DNA"/>
</dbReference>
<protein>
    <submittedName>
        <fullName evidence="1">Uncharacterized protein</fullName>
    </submittedName>
</protein>
<reference evidence="1 2" key="1">
    <citation type="submission" date="2016-11" db="EMBL/GenBank/DDBJ databases">
        <authorList>
            <person name="Jaros S."/>
            <person name="Januszkiewicz K."/>
            <person name="Wedrychowicz H."/>
        </authorList>
    </citation>
    <scope>NUCLEOTIDE SEQUENCE [LARGE SCALE GENOMIC DNA]</scope>
    <source>
        <strain evidence="1 2">DSM 21758</strain>
    </source>
</reference>
<dbReference type="STRING" id="1121302.SAMN02745163_03033"/>
<dbReference type="OrthoDB" id="1933584at2"/>
<organism evidence="1 2">
    <name type="scientific">Clostridium cavendishii DSM 21758</name>
    <dbReference type="NCBI Taxonomy" id="1121302"/>
    <lineage>
        <taxon>Bacteria</taxon>
        <taxon>Bacillati</taxon>
        <taxon>Bacillota</taxon>
        <taxon>Clostridia</taxon>
        <taxon>Eubacteriales</taxon>
        <taxon>Clostridiaceae</taxon>
        <taxon>Clostridium</taxon>
    </lineage>
</organism>
<dbReference type="Proteomes" id="UP000184310">
    <property type="component" value="Unassembled WGS sequence"/>
</dbReference>
<gene>
    <name evidence="1" type="ORF">SAMN02745163_03033</name>
</gene>
<dbReference type="RefSeq" id="WP_072989546.1">
    <property type="nucleotide sequence ID" value="NZ_FQZB01000012.1"/>
</dbReference>
<dbReference type="AlphaFoldDB" id="A0A1M6NVN0"/>
<evidence type="ECO:0000313" key="2">
    <source>
        <dbReference type="Proteomes" id="UP000184310"/>
    </source>
</evidence>
<sequence length="161" mass="19635">MSTMGFILKSRLEYSVEKLLSDIIISVFKADINLVFGNRTRYREDGSFKAVEMTISKYPLYKDNSETFNFWIESIEEKHIEYKDTEFDWVEKDKKLHNIAYIDNVRDYEELAFKFVYEYLKLNPNDYFWFEDDYAFNFEDMERLSKLPFDSNWCYKNPKNL</sequence>
<evidence type="ECO:0000313" key="1">
    <source>
        <dbReference type="EMBL" id="SHJ99735.1"/>
    </source>
</evidence>